<evidence type="ECO:0000313" key="2">
    <source>
        <dbReference type="EMBL" id="SHG39283.1"/>
    </source>
</evidence>
<dbReference type="PANTHER" id="PTHR40696:SF1">
    <property type="entry name" value="DUF371 DOMAIN-CONTAINING PROTEIN"/>
    <property type="match status" value="1"/>
</dbReference>
<organism evidence="1">
    <name type="scientific">Streptoalloteichus hindustanus</name>
    <dbReference type="NCBI Taxonomy" id="2017"/>
    <lineage>
        <taxon>Bacteria</taxon>
        <taxon>Bacillati</taxon>
        <taxon>Actinomycetota</taxon>
        <taxon>Actinomycetes</taxon>
        <taxon>Pseudonocardiales</taxon>
        <taxon>Pseudonocardiaceae</taxon>
        <taxon>Streptoalloteichus</taxon>
    </lineage>
</organism>
<dbReference type="InterPro" id="IPR023131">
    <property type="entry name" value="Mth639-like_dom_sf"/>
</dbReference>
<dbReference type="InterPro" id="IPR007171">
    <property type="entry name" value="DUF371"/>
</dbReference>
<sequence>MLLLLTCRGSAEIRATHDRTLEFTTDSAISGRASCVVGVDTVLARGGRVAGPVRITIACGGLEAEVRALASSAWLPGGRAVVRRSGLRLANTMATDADTTAADLPRELVALLARPDAAIEVRVSRDTGRWDGRGSVVLCHAGVDADRLAAELAAADVVVAEDPEARAVAGDGENVVTGPVREQDLLEHGGRVLVLAAEDLPGASVAGLLGEPERFAVECVGLASPLAVAAASPARGRLLVGDRGKWRELLRSSPESRLALRVPAASLEALFTDAERLRGTRTAALAGATAAASEQPRWGGLATLLADAPRSGDVVCCLDPTPGSGEGDEPEADPVVTALLEQGVPARTVAMALAQRPGWTRKTAYDFVLRHRAPR</sequence>
<dbReference type="RefSeq" id="WP_073487336.1">
    <property type="nucleotide sequence ID" value="NZ_FQVN01000008.1"/>
</dbReference>
<dbReference type="EMBL" id="AJ875019">
    <property type="protein sequence ID" value="CAI47640.1"/>
    <property type="molecule type" value="Genomic_DNA"/>
</dbReference>
<dbReference type="OrthoDB" id="3690130at2"/>
<gene>
    <name evidence="1" type="primary">aprA</name>
    <name evidence="2" type="ORF">SAMN05444320_108264</name>
    <name evidence="1" type="ORF">ShinN01.5</name>
</gene>
<protein>
    <submittedName>
        <fullName evidence="1">AprA protein</fullName>
    </submittedName>
</protein>
<dbReference type="PANTHER" id="PTHR40696">
    <property type="entry name" value="DUF371 FAMILY PROTEIN"/>
    <property type="match status" value="1"/>
</dbReference>
<dbReference type="Proteomes" id="UP000184501">
    <property type="component" value="Unassembled WGS sequence"/>
</dbReference>
<evidence type="ECO:0000313" key="3">
    <source>
        <dbReference type="Proteomes" id="UP000184501"/>
    </source>
</evidence>
<evidence type="ECO:0000313" key="1">
    <source>
        <dbReference type="EMBL" id="CAI47640.1"/>
    </source>
</evidence>
<reference evidence="1" key="1">
    <citation type="submission" date="2005-01" db="EMBL/GenBank/DDBJ databases">
        <title>Comparison of the "mixed" gene clusters for the biosynthesis of the aminoglycoside antibiotics apramycin (Streptoalloteichus hindustanus DSM 44523 and Streptomyces tenebrarius DSM 40477)and hygromycin B (Streptomyces hygroscopicus subsp. hygroscopicus DSM 40578), which contain genes related to both the biosynthesis of other aminoglycosides and cell-wall sugars.</title>
        <authorList>
            <person name="Aboshanab K.M."/>
            <person name="Schmidt-Beissner H."/>
            <person name="Wehmeier U.F."/>
            <person name="Welzel K."/>
            <person name="Vente A."/>
            <person name="Piepersberg W."/>
        </authorList>
    </citation>
    <scope>NUCLEOTIDE SEQUENCE</scope>
    <source>
        <strain evidence="1">Type strain:DSM 44523</strain>
    </source>
</reference>
<name>Q2MEY4_STRHI</name>
<reference evidence="2 3" key="2">
    <citation type="submission" date="2016-11" db="EMBL/GenBank/DDBJ databases">
        <authorList>
            <person name="Jaros S."/>
            <person name="Januszkiewicz K."/>
            <person name="Wedrychowicz H."/>
        </authorList>
    </citation>
    <scope>NUCLEOTIDE SEQUENCE [LARGE SCALE GENOMIC DNA]</scope>
    <source>
        <strain evidence="2 3">DSM 44523</strain>
    </source>
</reference>
<dbReference type="STRING" id="2017.SAMN05444320_108264"/>
<dbReference type="Pfam" id="PF04027">
    <property type="entry name" value="DUF371"/>
    <property type="match status" value="1"/>
</dbReference>
<proteinExistence type="predicted"/>
<dbReference type="EMBL" id="FQVN01000008">
    <property type="protein sequence ID" value="SHG39283.1"/>
    <property type="molecule type" value="Genomic_DNA"/>
</dbReference>
<dbReference type="Gene3D" id="2.60.120.630">
    <property type="entry name" value="mth639 domain like"/>
    <property type="match status" value="1"/>
</dbReference>
<dbReference type="AlphaFoldDB" id="Q2MEY4"/>
<keyword evidence="3" id="KW-1185">Reference proteome</keyword>
<accession>Q2MEY4</accession>